<feature type="domain" description="HTH cro/C1-type" evidence="5">
    <location>
        <begin position="5"/>
        <end position="50"/>
    </location>
</feature>
<dbReference type="Gene3D" id="3.40.50.2300">
    <property type="match status" value="2"/>
</dbReference>
<dbReference type="Gene3D" id="1.10.260.40">
    <property type="entry name" value="lambda repressor-like DNA-binding domains"/>
    <property type="match status" value="1"/>
</dbReference>
<dbReference type="CDD" id="cd01392">
    <property type="entry name" value="HTH_LacI"/>
    <property type="match status" value="1"/>
</dbReference>
<keyword evidence="9" id="KW-1185">Reference proteome</keyword>
<dbReference type="Pfam" id="PF00356">
    <property type="entry name" value="LacI"/>
    <property type="match status" value="1"/>
</dbReference>
<dbReference type="GO" id="GO:0000976">
    <property type="term" value="F:transcription cis-regulatory region binding"/>
    <property type="evidence" value="ECO:0007669"/>
    <property type="project" value="TreeGrafter"/>
</dbReference>
<evidence type="ECO:0000313" key="6">
    <source>
        <dbReference type="EMBL" id="OZG64345.1"/>
    </source>
</evidence>
<evidence type="ECO:0000256" key="1">
    <source>
        <dbReference type="ARBA" id="ARBA00023015"/>
    </source>
</evidence>
<dbReference type="PROSITE" id="PS00356">
    <property type="entry name" value="HTH_LACI_1"/>
    <property type="match status" value="1"/>
</dbReference>
<evidence type="ECO:0000259" key="5">
    <source>
        <dbReference type="PROSITE" id="PS50943"/>
    </source>
</evidence>
<dbReference type="PANTHER" id="PTHR30146:SF109">
    <property type="entry name" value="HTH-TYPE TRANSCRIPTIONAL REGULATOR GALS"/>
    <property type="match status" value="1"/>
</dbReference>
<dbReference type="PANTHER" id="PTHR30146">
    <property type="entry name" value="LACI-RELATED TRANSCRIPTIONAL REPRESSOR"/>
    <property type="match status" value="1"/>
</dbReference>
<reference evidence="7 9" key="2">
    <citation type="submission" date="2020-10" db="EMBL/GenBank/DDBJ databases">
        <title>Genome sequencing of Bifidobacterium eulemuris_DSMZ_100216.</title>
        <authorList>
            <person name="Kim J."/>
        </authorList>
    </citation>
    <scope>NUCLEOTIDE SEQUENCE [LARGE SCALE GENOMIC DNA]</scope>
    <source>
        <strain evidence="7 9">DSM 100216</strain>
    </source>
</reference>
<dbReference type="PROSITE" id="PS50943">
    <property type="entry name" value="HTH_CROC1"/>
    <property type="match status" value="1"/>
</dbReference>
<dbReference type="Proteomes" id="UP000593943">
    <property type="component" value="Chromosome"/>
</dbReference>
<keyword evidence="1" id="KW-0805">Transcription regulation</keyword>
<dbReference type="SMART" id="SM00354">
    <property type="entry name" value="HTH_LACI"/>
    <property type="match status" value="1"/>
</dbReference>
<sequence>MAGIKDVARAAGVSVSTVSYVLSNKRSISAETTRRVMDAIRELDYTPDASAQKMRGVRNSIIALSMPIRGDINLAKYNAYFLRTAWEAKNAGYDVLLLTGEDVVGDIQRATRSNLVDGVVLMDIEESDERAAKASTYAKPTVAVGYPLSHDGCACVDVDFVQVGRQAADYLYDRGHRSVILLRDNEHEYERRSGYVVLFRESVMDRAEELGMSVLEFSKTDLAHFDAVEFVHEMFSDGGMATAIISQAPASVLDHVLKELQVRGIRVPEDVSVLSCGTFLEGEFMTRPVTEIPVMPELLAHKAVSLLVDSIEGDRGIAGVVDLVSPVIQERGSVLDLAAAGSGGRVAMT</sequence>
<dbReference type="InterPro" id="IPR046335">
    <property type="entry name" value="LacI/GalR-like_sensor"/>
</dbReference>
<protein>
    <submittedName>
        <fullName evidence="7">LacI family DNA-binding transcriptional regulator</fullName>
    </submittedName>
    <submittedName>
        <fullName evidence="6">LacI family transcription regulator</fullName>
    </submittedName>
</protein>
<dbReference type="PROSITE" id="PS50932">
    <property type="entry name" value="HTH_LACI_2"/>
    <property type="match status" value="1"/>
</dbReference>
<keyword evidence="2 7" id="KW-0238">DNA-binding</keyword>
<evidence type="ECO:0000313" key="7">
    <source>
        <dbReference type="EMBL" id="QOL32454.1"/>
    </source>
</evidence>
<feature type="domain" description="HTH lacI-type" evidence="4">
    <location>
        <begin position="2"/>
        <end position="56"/>
    </location>
</feature>
<dbReference type="InterPro" id="IPR010982">
    <property type="entry name" value="Lambda_DNA-bd_dom_sf"/>
</dbReference>
<dbReference type="SUPFAM" id="SSF53822">
    <property type="entry name" value="Periplasmic binding protein-like I"/>
    <property type="match status" value="1"/>
</dbReference>
<accession>A0A261FZD2</accession>
<dbReference type="CDD" id="cd06267">
    <property type="entry name" value="PBP1_LacI_sugar_binding-like"/>
    <property type="match status" value="1"/>
</dbReference>
<proteinExistence type="predicted"/>
<evidence type="ECO:0000256" key="3">
    <source>
        <dbReference type="ARBA" id="ARBA00023163"/>
    </source>
</evidence>
<evidence type="ECO:0000313" key="9">
    <source>
        <dbReference type="Proteomes" id="UP000593943"/>
    </source>
</evidence>
<evidence type="ECO:0000259" key="4">
    <source>
        <dbReference type="PROSITE" id="PS50932"/>
    </source>
</evidence>
<keyword evidence="3" id="KW-0804">Transcription</keyword>
<dbReference type="Proteomes" id="UP000216057">
    <property type="component" value="Unassembled WGS sequence"/>
</dbReference>
<reference evidence="6 8" key="1">
    <citation type="journal article" date="2017" name="BMC Genomics">
        <title>Comparative genomic and phylogenomic analyses of the Bifidobacteriaceae family.</title>
        <authorList>
            <person name="Lugli G.A."/>
            <person name="Milani C."/>
            <person name="Turroni F."/>
            <person name="Duranti S."/>
            <person name="Mancabelli L."/>
            <person name="Mangifesta M."/>
            <person name="Ferrario C."/>
            <person name="Modesto M."/>
            <person name="Mattarelli P."/>
            <person name="Jiri K."/>
            <person name="van Sinderen D."/>
            <person name="Ventura M."/>
        </authorList>
    </citation>
    <scope>NUCLEOTIDE SEQUENCE [LARGE SCALE GENOMIC DNA]</scope>
    <source>
        <strain evidence="6 8">DSM 100216</strain>
    </source>
</reference>
<evidence type="ECO:0000256" key="2">
    <source>
        <dbReference type="ARBA" id="ARBA00023125"/>
    </source>
</evidence>
<dbReference type="KEGG" id="beu:BE0216_08350"/>
<organism evidence="6 8">
    <name type="scientific">Bifidobacterium eulemuris</name>
    <dbReference type="NCBI Taxonomy" id="1765219"/>
    <lineage>
        <taxon>Bacteria</taxon>
        <taxon>Bacillati</taxon>
        <taxon>Actinomycetota</taxon>
        <taxon>Actinomycetes</taxon>
        <taxon>Bifidobacteriales</taxon>
        <taxon>Bifidobacteriaceae</taxon>
        <taxon>Bifidobacterium</taxon>
    </lineage>
</organism>
<dbReference type="SUPFAM" id="SSF47413">
    <property type="entry name" value="lambda repressor-like DNA-binding domains"/>
    <property type="match status" value="1"/>
</dbReference>
<dbReference type="OrthoDB" id="252678at2"/>
<evidence type="ECO:0000313" key="8">
    <source>
        <dbReference type="Proteomes" id="UP000216057"/>
    </source>
</evidence>
<dbReference type="GO" id="GO:0003700">
    <property type="term" value="F:DNA-binding transcription factor activity"/>
    <property type="evidence" value="ECO:0007669"/>
    <property type="project" value="TreeGrafter"/>
</dbReference>
<dbReference type="InterPro" id="IPR000843">
    <property type="entry name" value="HTH_LacI"/>
</dbReference>
<gene>
    <name evidence="7" type="ORF">BE0216_08350</name>
    <name evidence="6" type="ORF">BEUL_2176</name>
</gene>
<dbReference type="AlphaFoldDB" id="A0A261FZD2"/>
<dbReference type="RefSeq" id="WP_094637680.1">
    <property type="nucleotide sequence ID" value="NZ_CP062938.1"/>
</dbReference>
<dbReference type="Pfam" id="PF13377">
    <property type="entry name" value="Peripla_BP_3"/>
    <property type="match status" value="1"/>
</dbReference>
<dbReference type="EMBL" id="MWWZ01000016">
    <property type="protein sequence ID" value="OZG64345.1"/>
    <property type="molecule type" value="Genomic_DNA"/>
</dbReference>
<dbReference type="InterPro" id="IPR001387">
    <property type="entry name" value="Cro/C1-type_HTH"/>
</dbReference>
<dbReference type="InterPro" id="IPR028082">
    <property type="entry name" value="Peripla_BP_I"/>
</dbReference>
<name>A0A261FZD2_9BIFI</name>
<dbReference type="EMBL" id="CP062938">
    <property type="protein sequence ID" value="QOL32454.1"/>
    <property type="molecule type" value="Genomic_DNA"/>
</dbReference>